<dbReference type="EMBL" id="CP022521">
    <property type="protein sequence ID" value="ASO21209.1"/>
    <property type="molecule type" value="Genomic_DNA"/>
</dbReference>
<evidence type="ECO:0000313" key="1">
    <source>
        <dbReference type="EMBL" id="ASO21209.1"/>
    </source>
</evidence>
<keyword evidence="1" id="KW-0489">Methyltransferase</keyword>
<dbReference type="GO" id="GO:0032259">
    <property type="term" value="P:methylation"/>
    <property type="evidence" value="ECO:0007669"/>
    <property type="project" value="UniProtKB-KW"/>
</dbReference>
<dbReference type="InterPro" id="IPR029063">
    <property type="entry name" value="SAM-dependent_MTases_sf"/>
</dbReference>
<dbReference type="AlphaFoldDB" id="A0A221W6L1"/>
<protein>
    <submittedName>
        <fullName evidence="1">Malonyl-[acyl-carrier protein] O-methyltransferase</fullName>
        <ecNumber evidence="1">2.1.1.197</ecNumber>
    </submittedName>
</protein>
<reference evidence="1 2" key="1">
    <citation type="submission" date="2017-07" db="EMBL/GenBank/DDBJ databases">
        <title>Complete genome sequence of Actinoalloteichus hoggarensis DSM 45943, type strain of Actinoalloteichus hoggarensis.</title>
        <authorList>
            <person name="Ruckert C."/>
            <person name="Nouioui I."/>
            <person name="Willmese J."/>
            <person name="van Wezel G."/>
            <person name="Klenk H.-P."/>
            <person name="Kalinowski J."/>
            <person name="Zotchev S.B."/>
        </authorList>
    </citation>
    <scope>NUCLEOTIDE SEQUENCE [LARGE SCALE GENOMIC DNA]</scope>
    <source>
        <strain evidence="1 2">DSM 45943</strain>
    </source>
</reference>
<name>A0A221W6L1_9PSEU</name>
<dbReference type="RefSeq" id="WP_245856297.1">
    <property type="nucleotide sequence ID" value="NZ_CP022521.1"/>
</dbReference>
<dbReference type="Gene3D" id="3.40.50.150">
    <property type="entry name" value="Vaccinia Virus protein VP39"/>
    <property type="match status" value="1"/>
</dbReference>
<gene>
    <name evidence="1" type="primary">bioC1</name>
    <name evidence="1" type="ORF">AHOG_17920</name>
</gene>
<keyword evidence="2" id="KW-1185">Reference proteome</keyword>
<dbReference type="Pfam" id="PF13649">
    <property type="entry name" value="Methyltransf_25"/>
    <property type="match status" value="1"/>
</dbReference>
<dbReference type="EC" id="2.1.1.197" evidence="1"/>
<evidence type="ECO:0000313" key="2">
    <source>
        <dbReference type="Proteomes" id="UP000204221"/>
    </source>
</evidence>
<proteinExistence type="predicted"/>
<organism evidence="1 2">
    <name type="scientific">Actinoalloteichus hoggarensis</name>
    <dbReference type="NCBI Taxonomy" id="1470176"/>
    <lineage>
        <taxon>Bacteria</taxon>
        <taxon>Bacillati</taxon>
        <taxon>Actinomycetota</taxon>
        <taxon>Actinomycetes</taxon>
        <taxon>Pseudonocardiales</taxon>
        <taxon>Pseudonocardiaceae</taxon>
        <taxon>Actinoalloteichus</taxon>
    </lineage>
</organism>
<dbReference type="SUPFAM" id="SSF53335">
    <property type="entry name" value="S-adenosyl-L-methionine-dependent methyltransferases"/>
    <property type="match status" value="1"/>
</dbReference>
<dbReference type="KEGG" id="ahg:AHOG_17920"/>
<dbReference type="CDD" id="cd02440">
    <property type="entry name" value="AdoMet_MTases"/>
    <property type="match status" value="1"/>
</dbReference>
<dbReference type="GO" id="GO:0102130">
    <property type="term" value="F:malonyl-CoA methyltransferase activity"/>
    <property type="evidence" value="ECO:0007669"/>
    <property type="project" value="UniProtKB-EC"/>
</dbReference>
<accession>A0A221W6L1</accession>
<keyword evidence="1" id="KW-0808">Transferase</keyword>
<dbReference type="InterPro" id="IPR050508">
    <property type="entry name" value="Methyltransf_Superfamily"/>
</dbReference>
<dbReference type="Proteomes" id="UP000204221">
    <property type="component" value="Chromosome"/>
</dbReference>
<dbReference type="PANTHER" id="PTHR42912">
    <property type="entry name" value="METHYLTRANSFERASE"/>
    <property type="match status" value="1"/>
</dbReference>
<dbReference type="InterPro" id="IPR041698">
    <property type="entry name" value="Methyltransf_25"/>
</dbReference>
<sequence length="238" mass="25698">MTEPPFLSATRTAYDAVAVDYAELLTPELREKPLDRAMLAAFAELVRAAGLGPIADVGCGPGRVTAHLDALDVSVFGIDLSPGMVEVARKRNPGLRFEVGSMTSLDLPDGELGGVLAWYSIIHVPPELLPTVFAEFHRVSAPGGHLLLAFQTGDERRHIEQAYGHTLSYDAYRLPPEHIASLLTEAGFVVTARLIREPDLRWDRVPQAYVLATKPTAIDEKGLPALTAGRAASSRGPR</sequence>